<gene>
    <name evidence="3" type="ORF">EPI10_028109</name>
</gene>
<dbReference type="EMBL" id="SMMG02000009">
    <property type="protein sequence ID" value="KAA3461546.1"/>
    <property type="molecule type" value="Genomic_DNA"/>
</dbReference>
<protein>
    <submittedName>
        <fullName evidence="3">Protein MCM10</fullName>
    </submittedName>
</protein>
<reference evidence="4" key="1">
    <citation type="journal article" date="2019" name="Plant Biotechnol. J.">
        <title>Genome sequencing of the Australian wild diploid species Gossypium australe highlights disease resistance and delayed gland morphogenesis.</title>
        <authorList>
            <person name="Cai Y."/>
            <person name="Cai X."/>
            <person name="Wang Q."/>
            <person name="Wang P."/>
            <person name="Zhang Y."/>
            <person name="Cai C."/>
            <person name="Xu Y."/>
            <person name="Wang K."/>
            <person name="Zhou Z."/>
            <person name="Wang C."/>
            <person name="Geng S."/>
            <person name="Li B."/>
            <person name="Dong Q."/>
            <person name="Hou Y."/>
            <person name="Wang H."/>
            <person name="Ai P."/>
            <person name="Liu Z."/>
            <person name="Yi F."/>
            <person name="Sun M."/>
            <person name="An G."/>
            <person name="Cheng J."/>
            <person name="Zhang Y."/>
            <person name="Shi Q."/>
            <person name="Xie Y."/>
            <person name="Shi X."/>
            <person name="Chang Y."/>
            <person name="Huang F."/>
            <person name="Chen Y."/>
            <person name="Hong S."/>
            <person name="Mi L."/>
            <person name="Sun Q."/>
            <person name="Zhang L."/>
            <person name="Zhou B."/>
            <person name="Peng R."/>
            <person name="Zhang X."/>
            <person name="Liu F."/>
        </authorList>
    </citation>
    <scope>NUCLEOTIDE SEQUENCE [LARGE SCALE GENOMIC DNA]</scope>
    <source>
        <strain evidence="4">cv. PA1801</strain>
    </source>
</reference>
<dbReference type="Pfam" id="PF03732">
    <property type="entry name" value="Retrotrans_gag"/>
    <property type="match status" value="1"/>
</dbReference>
<evidence type="ECO:0000313" key="3">
    <source>
        <dbReference type="EMBL" id="KAA3461546.1"/>
    </source>
</evidence>
<comment type="caution">
    <text evidence="3">The sequence shown here is derived from an EMBL/GenBank/DDBJ whole genome shotgun (WGS) entry which is preliminary data.</text>
</comment>
<organism evidence="3 4">
    <name type="scientific">Gossypium australe</name>
    <dbReference type="NCBI Taxonomy" id="47621"/>
    <lineage>
        <taxon>Eukaryota</taxon>
        <taxon>Viridiplantae</taxon>
        <taxon>Streptophyta</taxon>
        <taxon>Embryophyta</taxon>
        <taxon>Tracheophyta</taxon>
        <taxon>Spermatophyta</taxon>
        <taxon>Magnoliopsida</taxon>
        <taxon>eudicotyledons</taxon>
        <taxon>Gunneridae</taxon>
        <taxon>Pentapetalae</taxon>
        <taxon>rosids</taxon>
        <taxon>malvids</taxon>
        <taxon>Malvales</taxon>
        <taxon>Malvaceae</taxon>
        <taxon>Malvoideae</taxon>
        <taxon>Gossypium</taxon>
    </lineage>
</organism>
<evidence type="ECO:0000256" key="1">
    <source>
        <dbReference type="SAM" id="MobiDB-lite"/>
    </source>
</evidence>
<name>A0A5B6UXR9_9ROSI</name>
<feature type="domain" description="Retrotransposon gag" evidence="2">
    <location>
        <begin position="135"/>
        <end position="207"/>
    </location>
</feature>
<sequence>MDPDQAADDDAASNAPAHAQGTTPVKSGPETRGQGEEAREAFLQMMSNWYTEYVRANPNAQPPPPPPIPQPVPVAPQGLDVVRITKPPVDKIRKHGAEEFRDNIDDDPYRAEFWLENSMRLFDELSCTPEESLKCVVSLLRDSAYHWWKMLTLVVPRERVTWDFFLEEFRQKYISQQFVDQKRKEFLELKQGRMTVAEYEREFVKLSKHA</sequence>
<dbReference type="PANTHER" id="PTHR34482:SF36">
    <property type="entry name" value="RETROTRANSPOSON GAG DOMAIN-CONTAINING PROTEIN"/>
    <property type="match status" value="1"/>
</dbReference>
<dbReference type="OrthoDB" id="2272416at2759"/>
<evidence type="ECO:0000313" key="4">
    <source>
        <dbReference type="Proteomes" id="UP000325315"/>
    </source>
</evidence>
<dbReference type="InterPro" id="IPR005162">
    <property type="entry name" value="Retrotrans_gag_dom"/>
</dbReference>
<proteinExistence type="predicted"/>
<dbReference type="Proteomes" id="UP000325315">
    <property type="component" value="Unassembled WGS sequence"/>
</dbReference>
<dbReference type="AlphaFoldDB" id="A0A5B6UXR9"/>
<evidence type="ECO:0000259" key="2">
    <source>
        <dbReference type="Pfam" id="PF03732"/>
    </source>
</evidence>
<feature type="region of interest" description="Disordered" evidence="1">
    <location>
        <begin position="1"/>
        <end position="41"/>
    </location>
</feature>
<accession>A0A5B6UXR9</accession>
<feature type="compositionally biased region" description="Acidic residues" evidence="1">
    <location>
        <begin position="1"/>
        <end position="11"/>
    </location>
</feature>
<dbReference type="PANTHER" id="PTHR34482">
    <property type="entry name" value="DNA DAMAGE-INDUCIBLE PROTEIN 1-LIKE"/>
    <property type="match status" value="1"/>
</dbReference>
<keyword evidence="4" id="KW-1185">Reference proteome</keyword>